<reference evidence="2" key="1">
    <citation type="submission" date="2021-08" db="EMBL/GenBank/DDBJ databases">
        <title>WGS assembly of Ceratopteris richardii.</title>
        <authorList>
            <person name="Marchant D.B."/>
            <person name="Chen G."/>
            <person name="Jenkins J."/>
            <person name="Shu S."/>
            <person name="Leebens-Mack J."/>
            <person name="Grimwood J."/>
            <person name="Schmutz J."/>
            <person name="Soltis P."/>
            <person name="Soltis D."/>
            <person name="Chen Z.-H."/>
        </authorList>
    </citation>
    <scope>NUCLEOTIDE SEQUENCE</scope>
    <source>
        <strain evidence="2">Whitten #5841</strain>
        <tissue evidence="2">Leaf</tissue>
    </source>
</reference>
<dbReference type="EMBL" id="CM035409">
    <property type="protein sequence ID" value="KAH7438415.1"/>
    <property type="molecule type" value="Genomic_DNA"/>
</dbReference>
<evidence type="ECO:0000313" key="2">
    <source>
        <dbReference type="EMBL" id="KAH7438415.1"/>
    </source>
</evidence>
<dbReference type="InterPro" id="IPR008417">
    <property type="entry name" value="BAP29/BAP31"/>
</dbReference>
<protein>
    <recommendedName>
        <fullName evidence="1">Endoplasmic reticulum transmembrane protein</fullName>
    </recommendedName>
</protein>
<sequence length="132" mass="14956">MALEWVILTYIVGAEAIALLLVTMPGLKRLRKGIIAAARSCLQPLLTTIPFCLFLLLDIYWKYENMPKCEGAVCSAAEHTKHSKSIMKSQRNFVLVLAAPLLYWLLYSATNMLVQVEKLNLQVEQLKQHHSD</sequence>
<keyword evidence="3" id="KW-1185">Reference proteome</keyword>
<evidence type="ECO:0000313" key="3">
    <source>
        <dbReference type="Proteomes" id="UP000825935"/>
    </source>
</evidence>
<keyword evidence="1" id="KW-0931">ER-Golgi transport</keyword>
<dbReference type="PANTHER" id="PTHR12701:SF12">
    <property type="entry name" value="ENDOPLASMIC RETICULUM TRANSMEMBRANE PROTEIN"/>
    <property type="match status" value="1"/>
</dbReference>
<dbReference type="AlphaFoldDB" id="A0A8T2UXX0"/>
<comment type="subcellular location">
    <subcellularLocation>
        <location evidence="1">Endoplasmic reticulum membrane</location>
        <topology evidence="1">Multi-pass membrane protein</topology>
    </subcellularLocation>
</comment>
<dbReference type="Proteomes" id="UP000825935">
    <property type="component" value="Chromosome 4"/>
</dbReference>
<keyword evidence="1" id="KW-0256">Endoplasmic reticulum</keyword>
<keyword evidence="1" id="KW-1133">Transmembrane helix</keyword>
<dbReference type="OrthoDB" id="1645261at2759"/>
<dbReference type="GO" id="GO:0006888">
    <property type="term" value="P:endoplasmic reticulum to Golgi vesicle-mediated transport"/>
    <property type="evidence" value="ECO:0007669"/>
    <property type="project" value="UniProtKB-UniRule"/>
</dbReference>
<keyword evidence="1" id="KW-0653">Protein transport</keyword>
<keyword evidence="1" id="KW-0472">Membrane</keyword>
<comment type="caution">
    <text evidence="2">The sequence shown here is derived from an EMBL/GenBank/DDBJ whole genome shotgun (WGS) entry which is preliminary data.</text>
</comment>
<accession>A0A8T2UXX0</accession>
<dbReference type="PANTHER" id="PTHR12701">
    <property type="entry name" value="BCR-ASSOCIATED PROTEIN, BAP"/>
    <property type="match status" value="1"/>
</dbReference>
<comment type="similarity">
    <text evidence="1">Belongs to the BCAP29/BCAP31 family.</text>
</comment>
<organism evidence="2 3">
    <name type="scientific">Ceratopteris richardii</name>
    <name type="common">Triangle waterfern</name>
    <dbReference type="NCBI Taxonomy" id="49495"/>
    <lineage>
        <taxon>Eukaryota</taxon>
        <taxon>Viridiplantae</taxon>
        <taxon>Streptophyta</taxon>
        <taxon>Embryophyta</taxon>
        <taxon>Tracheophyta</taxon>
        <taxon>Polypodiopsida</taxon>
        <taxon>Polypodiidae</taxon>
        <taxon>Polypodiales</taxon>
        <taxon>Pteridineae</taxon>
        <taxon>Pteridaceae</taxon>
        <taxon>Parkerioideae</taxon>
        <taxon>Ceratopteris</taxon>
    </lineage>
</organism>
<feature type="transmembrane region" description="Helical" evidence="1">
    <location>
        <begin position="93"/>
        <end position="114"/>
    </location>
</feature>
<gene>
    <name evidence="2" type="ORF">KP509_04G014100</name>
</gene>
<feature type="transmembrane region" description="Helical" evidence="1">
    <location>
        <begin position="6"/>
        <end position="24"/>
    </location>
</feature>
<dbReference type="GO" id="GO:0070973">
    <property type="term" value="P:protein localization to endoplasmic reticulum exit site"/>
    <property type="evidence" value="ECO:0007669"/>
    <property type="project" value="UniProtKB-UniRule"/>
</dbReference>
<keyword evidence="1" id="KW-0812">Transmembrane</keyword>
<evidence type="ECO:0000256" key="1">
    <source>
        <dbReference type="RuleBase" id="RU367026"/>
    </source>
</evidence>
<feature type="transmembrane region" description="Helical" evidence="1">
    <location>
        <begin position="36"/>
        <end position="57"/>
    </location>
</feature>
<dbReference type="OMA" id="SCELESW"/>
<proteinExistence type="inferred from homology"/>
<keyword evidence="1" id="KW-0813">Transport</keyword>
<dbReference type="GO" id="GO:0006886">
    <property type="term" value="P:intracellular protein transport"/>
    <property type="evidence" value="ECO:0007669"/>
    <property type="project" value="UniProtKB-UniRule"/>
</dbReference>
<name>A0A8T2UXX0_CERRI</name>
<comment type="function">
    <text evidence="1">May play a role in anterograde transport of membrane proteins from the endoplasmic reticulum to the Golgi.</text>
</comment>
<dbReference type="GO" id="GO:0005789">
    <property type="term" value="C:endoplasmic reticulum membrane"/>
    <property type="evidence" value="ECO:0007669"/>
    <property type="project" value="UniProtKB-SubCell"/>
</dbReference>